<gene>
    <name evidence="1" type="ORF">NZ35_05280</name>
</gene>
<dbReference type="OrthoDB" id="6057265at2"/>
<dbReference type="Proteomes" id="UP000030564">
    <property type="component" value="Unassembled WGS sequence"/>
</dbReference>
<reference evidence="1 2" key="1">
    <citation type="submission" date="2014-10" db="EMBL/GenBank/DDBJ databases">
        <title>Draft genome sequence of Pseudomonas chlororaphis EA105.</title>
        <authorList>
            <person name="McCully L.M."/>
            <person name="Bitzer A.S."/>
            <person name="Spence C."/>
            <person name="Bais H."/>
            <person name="Silby M.W."/>
        </authorList>
    </citation>
    <scope>NUCLEOTIDE SEQUENCE [LARGE SCALE GENOMIC DNA]</scope>
    <source>
        <strain evidence="1 2">EA105</strain>
    </source>
</reference>
<dbReference type="InterPro" id="IPR019238">
    <property type="entry name" value="AbiEi_2"/>
</dbReference>
<proteinExistence type="predicted"/>
<evidence type="ECO:0000313" key="1">
    <source>
        <dbReference type="EMBL" id="KHA74490.1"/>
    </source>
</evidence>
<accession>A0A0A6DH34</accession>
<evidence type="ECO:0000313" key="2">
    <source>
        <dbReference type="Proteomes" id="UP000030564"/>
    </source>
</evidence>
<organism evidence="1 2">
    <name type="scientific">Pseudomonas chlororaphis</name>
    <dbReference type="NCBI Taxonomy" id="587753"/>
    <lineage>
        <taxon>Bacteria</taxon>
        <taxon>Pseudomonadati</taxon>
        <taxon>Pseudomonadota</taxon>
        <taxon>Gammaproteobacteria</taxon>
        <taxon>Pseudomonadales</taxon>
        <taxon>Pseudomonadaceae</taxon>
        <taxon>Pseudomonas</taxon>
    </lineage>
</organism>
<evidence type="ECO:0008006" key="3">
    <source>
        <dbReference type="Google" id="ProtNLM"/>
    </source>
</evidence>
<dbReference type="Pfam" id="PF09952">
    <property type="entry name" value="AbiEi_2"/>
    <property type="match status" value="1"/>
</dbReference>
<sequence>MKDLDNRSREKLSDLLNRIPILIVETLKSAPPANRWNPDFIVETKVSGKPHHLICEVKASGQPRFVSTAILQLRDYVCDSPVSATPILIAPYLSPAARQLCREKSVGYLDMEGNCWIAFDGISIDHQVTDKPATERRELKFLFKPKSARIMHTMLQRPEHAWRVVELSEAAGVSLGQVSNVRKALLDREWADATNEGVQLSDPTALLDAWVEVYEPPVAARKTFYTTLHGHALQEAARNALSDRSSGSAVFSSFSAAQWLAPYARINTSFFYADNEGLEKLINALKLVPASKGENVVINVTQDEGLLLDTIEPAPGILCTSPVQTYLDLSVAGERGKEAAEHLREEKLIWPL</sequence>
<dbReference type="EMBL" id="JSFK01000002">
    <property type="protein sequence ID" value="KHA74490.1"/>
    <property type="molecule type" value="Genomic_DNA"/>
</dbReference>
<dbReference type="PATRIC" id="fig|587753.9.peg.2249"/>
<comment type="caution">
    <text evidence="1">The sequence shown here is derived from an EMBL/GenBank/DDBJ whole genome shotgun (WGS) entry which is preliminary data.</text>
</comment>
<protein>
    <recommendedName>
        <fullName evidence="3">Transcriptional regulator, AbiEi antitoxin, Type IV TA system</fullName>
    </recommendedName>
</protein>
<dbReference type="AlphaFoldDB" id="A0A0A6DH34"/>
<name>A0A0A6DH34_9PSED</name>